<dbReference type="SUPFAM" id="SSF52058">
    <property type="entry name" value="L domain-like"/>
    <property type="match status" value="1"/>
</dbReference>
<dbReference type="PANTHER" id="PTHR11017">
    <property type="entry name" value="LEUCINE-RICH REPEAT-CONTAINING PROTEIN"/>
    <property type="match status" value="1"/>
</dbReference>
<dbReference type="Gene3D" id="1.10.8.430">
    <property type="entry name" value="Helical domain of apoptotic protease-activating factors"/>
    <property type="match status" value="1"/>
</dbReference>
<reference evidence="4 5" key="1">
    <citation type="submission" date="2024-01" db="EMBL/GenBank/DDBJ databases">
        <title>The genomes of 5 underutilized Papilionoideae crops provide insights into root nodulation and disease resistanc.</title>
        <authorList>
            <person name="Jiang F."/>
        </authorList>
    </citation>
    <scope>NUCLEOTIDE SEQUENCE [LARGE SCALE GENOMIC DNA]</scope>
    <source>
        <strain evidence="4">DUOXIRENSHENG_FW03</strain>
        <tissue evidence="4">Leaves</tissue>
    </source>
</reference>
<dbReference type="PRINTS" id="PR00364">
    <property type="entry name" value="DISEASERSIST"/>
</dbReference>
<dbReference type="Gene3D" id="3.40.50.2000">
    <property type="entry name" value="Glycogen Phosphorylase B"/>
    <property type="match status" value="2"/>
</dbReference>
<dbReference type="GO" id="GO:0043531">
    <property type="term" value="F:ADP binding"/>
    <property type="evidence" value="ECO:0007669"/>
    <property type="project" value="InterPro"/>
</dbReference>
<feature type="domain" description="NB-ARC" evidence="3">
    <location>
        <begin position="244"/>
        <end position="314"/>
    </location>
</feature>
<dbReference type="InterPro" id="IPR032675">
    <property type="entry name" value="LRR_dom_sf"/>
</dbReference>
<dbReference type="InterPro" id="IPR002182">
    <property type="entry name" value="NB-ARC"/>
</dbReference>
<dbReference type="PANTHER" id="PTHR11017:SF290">
    <property type="entry name" value="ADP-RIBOSYL CYCLASE_CYCLIC ADP-RIBOSE HYDROLASE"/>
    <property type="match status" value="1"/>
</dbReference>
<dbReference type="SUPFAM" id="SSF53756">
    <property type="entry name" value="UDP-Glycosyltransferase/glycogen phosphorylase"/>
    <property type="match status" value="1"/>
</dbReference>
<keyword evidence="5" id="KW-1185">Reference proteome</keyword>
<sequence length="577" mass="65470">MRQNMTESDLMQPPPGFPLSSISLHAHEAKFLSSKRDLEFRSRVLFYECLNNGFILSDAAGFKGCREFEGPYVDYLADQFGKLVLLSGPVIPEPPNTVLDEIWDAWLGRFNDGSVIYCALGSEWTLPHHQFQQPLLGLELTGLPFLAVLKIPIGFETIEAALPEGFKERVEGRGILQCMDTAVIDFGTSISGPNSYRSTHPNSENRSSLGLKNNIMPLSRRLKALLVSFQTLTYGEWVPNIKVLIVVVDNVDQIEKLEKLGINPKVLSKGSRMIITTRDKHILEEFGAEVVHKVSLMNNNDARELFYRKAFKREEHSSSCVEVLEYVGGLPLAIREMGSLLCTQWRDASHRSKTNPNVKIMNVIQLSVDELENEEKEIFLHFARFFNGEREDYVKPILECKSEEQGGDNVKAIVLNKKEDISECKDDGLSKMKNLRLFILIITFQEGYFFPRSYGIFLWHGYPFDSLPSNFRAVNLVELNMPNSSIKRVWDGLKSPDFSEIPKFERLDFSVCTGLVHVHPSIELLEKHAFLSFRNCSCLVTVHFNSKSNLISLRVLHLAGCTTNLDTTPNFNKCHRS</sequence>
<keyword evidence="1" id="KW-0433">Leucine-rich repeat</keyword>
<name>A0AAN9SQH3_PSOTE</name>
<dbReference type="Proteomes" id="UP001386955">
    <property type="component" value="Unassembled WGS sequence"/>
</dbReference>
<evidence type="ECO:0000256" key="2">
    <source>
        <dbReference type="ARBA" id="ARBA00022737"/>
    </source>
</evidence>
<accession>A0AAN9SQH3</accession>
<dbReference type="InterPro" id="IPR011713">
    <property type="entry name" value="Leu-rich_rpt_3"/>
</dbReference>
<dbReference type="Gene3D" id="3.80.10.10">
    <property type="entry name" value="Ribonuclease Inhibitor"/>
    <property type="match status" value="1"/>
</dbReference>
<evidence type="ECO:0000259" key="3">
    <source>
        <dbReference type="Pfam" id="PF00931"/>
    </source>
</evidence>
<comment type="caution">
    <text evidence="4">The sequence shown here is derived from an EMBL/GenBank/DDBJ whole genome shotgun (WGS) entry which is preliminary data.</text>
</comment>
<dbReference type="InterPro" id="IPR027417">
    <property type="entry name" value="P-loop_NTPase"/>
</dbReference>
<dbReference type="Gene3D" id="3.40.50.300">
    <property type="entry name" value="P-loop containing nucleotide triphosphate hydrolases"/>
    <property type="match status" value="1"/>
</dbReference>
<dbReference type="Pfam" id="PF00931">
    <property type="entry name" value="NB-ARC"/>
    <property type="match status" value="1"/>
</dbReference>
<keyword evidence="2" id="KW-0677">Repeat</keyword>
<dbReference type="GO" id="GO:0006952">
    <property type="term" value="P:defense response"/>
    <property type="evidence" value="ECO:0007669"/>
    <property type="project" value="InterPro"/>
</dbReference>
<gene>
    <name evidence="4" type="ORF">VNO78_13771</name>
</gene>
<organism evidence="4 5">
    <name type="scientific">Psophocarpus tetragonolobus</name>
    <name type="common">Winged bean</name>
    <name type="synonym">Dolichos tetragonolobus</name>
    <dbReference type="NCBI Taxonomy" id="3891"/>
    <lineage>
        <taxon>Eukaryota</taxon>
        <taxon>Viridiplantae</taxon>
        <taxon>Streptophyta</taxon>
        <taxon>Embryophyta</taxon>
        <taxon>Tracheophyta</taxon>
        <taxon>Spermatophyta</taxon>
        <taxon>Magnoliopsida</taxon>
        <taxon>eudicotyledons</taxon>
        <taxon>Gunneridae</taxon>
        <taxon>Pentapetalae</taxon>
        <taxon>rosids</taxon>
        <taxon>fabids</taxon>
        <taxon>Fabales</taxon>
        <taxon>Fabaceae</taxon>
        <taxon>Papilionoideae</taxon>
        <taxon>50 kb inversion clade</taxon>
        <taxon>NPAAA clade</taxon>
        <taxon>indigoferoid/millettioid clade</taxon>
        <taxon>Phaseoleae</taxon>
        <taxon>Psophocarpus</taxon>
    </lineage>
</organism>
<dbReference type="SUPFAM" id="SSF52540">
    <property type="entry name" value="P-loop containing nucleoside triphosphate hydrolases"/>
    <property type="match status" value="1"/>
</dbReference>
<evidence type="ECO:0000256" key="1">
    <source>
        <dbReference type="ARBA" id="ARBA00022614"/>
    </source>
</evidence>
<dbReference type="EMBL" id="JAYMYS010000003">
    <property type="protein sequence ID" value="KAK7401911.1"/>
    <property type="molecule type" value="Genomic_DNA"/>
</dbReference>
<dbReference type="InterPro" id="IPR044974">
    <property type="entry name" value="Disease_R_plants"/>
</dbReference>
<dbReference type="AlphaFoldDB" id="A0AAN9SQH3"/>
<protein>
    <recommendedName>
        <fullName evidence="3">NB-ARC domain-containing protein</fullName>
    </recommendedName>
</protein>
<evidence type="ECO:0000313" key="5">
    <source>
        <dbReference type="Proteomes" id="UP001386955"/>
    </source>
</evidence>
<proteinExistence type="predicted"/>
<evidence type="ECO:0000313" key="4">
    <source>
        <dbReference type="EMBL" id="KAK7401911.1"/>
    </source>
</evidence>
<dbReference type="Pfam" id="PF07725">
    <property type="entry name" value="LRR_3"/>
    <property type="match status" value="1"/>
</dbReference>
<dbReference type="InterPro" id="IPR042197">
    <property type="entry name" value="Apaf_helical"/>
</dbReference>